<dbReference type="GO" id="GO:0000287">
    <property type="term" value="F:magnesium ion binding"/>
    <property type="evidence" value="ECO:0007669"/>
    <property type="project" value="TreeGrafter"/>
</dbReference>
<dbReference type="Gene3D" id="3.40.50.2020">
    <property type="match status" value="1"/>
</dbReference>
<organism evidence="1">
    <name type="scientific">bioreactor metagenome</name>
    <dbReference type="NCBI Taxonomy" id="1076179"/>
    <lineage>
        <taxon>unclassified sequences</taxon>
        <taxon>metagenomes</taxon>
        <taxon>ecological metagenomes</taxon>
    </lineage>
</organism>
<dbReference type="GO" id="GO:0046100">
    <property type="term" value="P:hypoxanthine metabolic process"/>
    <property type="evidence" value="ECO:0007669"/>
    <property type="project" value="TreeGrafter"/>
</dbReference>
<reference evidence="1" key="1">
    <citation type="submission" date="2019-08" db="EMBL/GenBank/DDBJ databases">
        <authorList>
            <person name="Kucharzyk K."/>
            <person name="Murdoch R.W."/>
            <person name="Higgins S."/>
            <person name="Loffler F."/>
        </authorList>
    </citation>
    <scope>NUCLEOTIDE SEQUENCE</scope>
</reference>
<dbReference type="PANTHER" id="PTHR43340">
    <property type="entry name" value="HYPOXANTHINE-GUANINE PHOSPHORIBOSYLTRANSFERASE"/>
    <property type="match status" value="1"/>
</dbReference>
<dbReference type="GO" id="GO:0006178">
    <property type="term" value="P:guanine salvage"/>
    <property type="evidence" value="ECO:0007669"/>
    <property type="project" value="TreeGrafter"/>
</dbReference>
<dbReference type="PANTHER" id="PTHR43340:SF1">
    <property type="entry name" value="HYPOXANTHINE PHOSPHORIBOSYLTRANSFERASE"/>
    <property type="match status" value="1"/>
</dbReference>
<evidence type="ECO:0000313" key="1">
    <source>
        <dbReference type="EMBL" id="MPM23440.1"/>
    </source>
</evidence>
<gene>
    <name evidence="1" type="primary">hpt_16</name>
    <name evidence="1" type="ORF">SDC9_69913</name>
</gene>
<dbReference type="InterPro" id="IPR029057">
    <property type="entry name" value="PRTase-like"/>
</dbReference>
<proteinExistence type="predicted"/>
<dbReference type="GO" id="GO:0005829">
    <property type="term" value="C:cytosol"/>
    <property type="evidence" value="ECO:0007669"/>
    <property type="project" value="TreeGrafter"/>
</dbReference>
<comment type="caution">
    <text evidence="1">The sequence shown here is derived from an EMBL/GenBank/DDBJ whole genome shotgun (WGS) entry which is preliminary data.</text>
</comment>
<sequence length="43" mass="4766">MNADYVGFEIPDEFVVGYGLDFAGDYRNLPVIGILKPSVFAKK</sequence>
<dbReference type="InterPro" id="IPR050408">
    <property type="entry name" value="HGPRT"/>
</dbReference>
<dbReference type="GO" id="GO:0004422">
    <property type="term" value="F:hypoxanthine phosphoribosyltransferase activity"/>
    <property type="evidence" value="ECO:0007669"/>
    <property type="project" value="TreeGrafter"/>
</dbReference>
<protein>
    <submittedName>
        <fullName evidence="1">Hypoxanthine-guanine phosphoribosyltransferase</fullName>
        <ecNumber evidence="1">2.4.2.8</ecNumber>
    </submittedName>
</protein>
<keyword evidence="1" id="KW-0328">Glycosyltransferase</keyword>
<dbReference type="SUPFAM" id="SSF53271">
    <property type="entry name" value="PRTase-like"/>
    <property type="match status" value="1"/>
</dbReference>
<dbReference type="GO" id="GO:0032264">
    <property type="term" value="P:IMP salvage"/>
    <property type="evidence" value="ECO:0007669"/>
    <property type="project" value="TreeGrafter"/>
</dbReference>
<accession>A0A644Y4L7</accession>
<dbReference type="AlphaFoldDB" id="A0A644Y4L7"/>
<dbReference type="EMBL" id="VSSQ01004032">
    <property type="protein sequence ID" value="MPM23440.1"/>
    <property type="molecule type" value="Genomic_DNA"/>
</dbReference>
<name>A0A644Y4L7_9ZZZZ</name>
<keyword evidence="1" id="KW-0808">Transferase</keyword>
<dbReference type="EC" id="2.4.2.8" evidence="1"/>
<dbReference type="GO" id="GO:0032263">
    <property type="term" value="P:GMP salvage"/>
    <property type="evidence" value="ECO:0007669"/>
    <property type="project" value="TreeGrafter"/>
</dbReference>